<dbReference type="Proteomes" id="UP000029121">
    <property type="component" value="Unassembled WGS sequence"/>
</dbReference>
<comment type="subcellular location">
    <subcellularLocation>
        <location evidence="13">Endomembrane system</location>
        <topology evidence="13">Single-pass type I membrane protein</topology>
    </subcellularLocation>
    <subcellularLocation>
        <location evidence="14">Protein storage vacuole membrane</location>
    </subcellularLocation>
</comment>
<dbReference type="PROSITE" id="PS50089">
    <property type="entry name" value="ZF_RING_2"/>
    <property type="match status" value="1"/>
</dbReference>
<evidence type="ECO:0000256" key="3">
    <source>
        <dbReference type="ARBA" id="ARBA00022692"/>
    </source>
</evidence>
<evidence type="ECO:0000256" key="10">
    <source>
        <dbReference type="ARBA" id="ARBA00023136"/>
    </source>
</evidence>
<dbReference type="FunFam" id="3.50.30.30:FF:000020">
    <property type="entry name" value="Receptor homology region transmembrane domain-and RING domain-containing protein 2"/>
    <property type="match status" value="1"/>
</dbReference>
<evidence type="ECO:0000256" key="1">
    <source>
        <dbReference type="ARBA" id="ARBA00022448"/>
    </source>
</evidence>
<dbReference type="PANTHER" id="PTHR47168:SF5">
    <property type="entry name" value="RING-TYPE DOMAIN-CONTAINING PROTEIN"/>
    <property type="match status" value="1"/>
</dbReference>
<evidence type="ECO:0000256" key="11">
    <source>
        <dbReference type="ARBA" id="ARBA00023157"/>
    </source>
</evidence>
<sequence length="503" mass="55438">FSLSLGLLLLTSLSLVFYGRSSSVGLIYHPLLIKTLITFFFNFFFLDTSILVKNMSHDASISTILSLLLLVSHLASAKILLIGKNTSLSFDDIESNFTPMIKRSDQGGVLYVAEPLDACSDLVNTVTVVNGTSVSPPYVLIIRGGCSFEEKIRNVQKAGYKAAIVYDYEDYGFLVSMAGNPSGVLIYGTFVSKATGETLKGYAGRTDFEVWLMPSFETSAWSIMAISFISLLAMSAVLATCFFVRRHRVRRRRILSLSGSDFPRMAKNLLRRMPITIFNGVCDEASTSISCAICIEDYRIGDKLRILPCHHKFHVGCVDLWLGQRRSFCPVCKRDARSISIDMPASEHTPLLSPSMTPTSSFLLSSPSTTPLQSSYELPISIRVDPSSPSTSMQPHTVPMYLSHSRSHTSFQNGSYRRSLAIPVSRSSADLRNAISQRSYNSPGQGSLPRSLHSRYTHILSPGNASRSWVVGSLTSQREFSVLQNDSRRCFAHFSSASSLPGC</sequence>
<evidence type="ECO:0000313" key="18">
    <source>
        <dbReference type="EMBL" id="EOA20464.1"/>
    </source>
</evidence>
<dbReference type="Pfam" id="PF13639">
    <property type="entry name" value="zf-RING_2"/>
    <property type="match status" value="1"/>
</dbReference>
<dbReference type="GO" id="GO:0032586">
    <property type="term" value="C:protein storage vacuole membrane"/>
    <property type="evidence" value="ECO:0007669"/>
    <property type="project" value="UniProtKB-SubCell"/>
</dbReference>
<evidence type="ECO:0000256" key="13">
    <source>
        <dbReference type="ARBA" id="ARBA00046288"/>
    </source>
</evidence>
<keyword evidence="10 16" id="KW-0472">Membrane</keyword>
<keyword evidence="7" id="KW-0862">Zinc</keyword>
<reference evidence="19" key="1">
    <citation type="journal article" date="2013" name="Nat. Genet.">
        <title>The Capsella rubella genome and the genomic consequences of rapid mating system evolution.</title>
        <authorList>
            <person name="Slotte T."/>
            <person name="Hazzouri K.M."/>
            <person name="Agren J.A."/>
            <person name="Koenig D."/>
            <person name="Maumus F."/>
            <person name="Guo Y.L."/>
            <person name="Steige K."/>
            <person name="Platts A.E."/>
            <person name="Escobar J.S."/>
            <person name="Newman L.K."/>
            <person name="Wang W."/>
            <person name="Mandakova T."/>
            <person name="Vello E."/>
            <person name="Smith L.M."/>
            <person name="Henz S.R."/>
            <person name="Steffen J."/>
            <person name="Takuno S."/>
            <person name="Brandvain Y."/>
            <person name="Coop G."/>
            <person name="Andolfatto P."/>
            <person name="Hu T.T."/>
            <person name="Blanchette M."/>
            <person name="Clark R.M."/>
            <person name="Quesneville H."/>
            <person name="Nordborg M."/>
            <person name="Gaut B.S."/>
            <person name="Lysak M.A."/>
            <person name="Jenkins J."/>
            <person name="Grimwood J."/>
            <person name="Chapman J."/>
            <person name="Prochnik S."/>
            <person name="Shu S."/>
            <person name="Rokhsar D."/>
            <person name="Schmutz J."/>
            <person name="Weigel D."/>
            <person name="Wright S.I."/>
        </authorList>
    </citation>
    <scope>NUCLEOTIDE SEQUENCE [LARGE SCALE GENOMIC DNA]</scope>
    <source>
        <strain evidence="19">cv. Monte Gargano</strain>
    </source>
</reference>
<dbReference type="Pfam" id="PF02225">
    <property type="entry name" value="PA"/>
    <property type="match status" value="1"/>
</dbReference>
<dbReference type="OrthoDB" id="8062037at2759"/>
<dbReference type="InterPro" id="IPR001841">
    <property type="entry name" value="Znf_RING"/>
</dbReference>
<keyword evidence="1" id="KW-0813">Transport</keyword>
<evidence type="ECO:0000256" key="15">
    <source>
        <dbReference type="PROSITE-ProRule" id="PRU00175"/>
    </source>
</evidence>
<dbReference type="InterPro" id="IPR044744">
    <property type="entry name" value="ZNRF4/RNF13/RNF167_PA"/>
</dbReference>
<evidence type="ECO:0000256" key="8">
    <source>
        <dbReference type="ARBA" id="ARBA00022927"/>
    </source>
</evidence>
<gene>
    <name evidence="18" type="ORF">CARUB_v10000777mg</name>
</gene>
<keyword evidence="2" id="KW-0926">Vacuole</keyword>
<feature type="transmembrane region" description="Helical" evidence="16">
    <location>
        <begin position="220"/>
        <end position="244"/>
    </location>
</feature>
<evidence type="ECO:0000256" key="5">
    <source>
        <dbReference type="ARBA" id="ARBA00022729"/>
    </source>
</evidence>
<keyword evidence="12" id="KW-0325">Glycoprotein</keyword>
<evidence type="ECO:0000256" key="16">
    <source>
        <dbReference type="SAM" id="Phobius"/>
    </source>
</evidence>
<dbReference type="SMART" id="SM00184">
    <property type="entry name" value="RING"/>
    <property type="match status" value="1"/>
</dbReference>
<dbReference type="KEGG" id="crb:17883332"/>
<evidence type="ECO:0000256" key="6">
    <source>
        <dbReference type="ARBA" id="ARBA00022771"/>
    </source>
</evidence>
<dbReference type="GO" id="GO:0008270">
    <property type="term" value="F:zinc ion binding"/>
    <property type="evidence" value="ECO:0007669"/>
    <property type="project" value="UniProtKB-KW"/>
</dbReference>
<dbReference type="InterPro" id="IPR013083">
    <property type="entry name" value="Znf_RING/FYVE/PHD"/>
</dbReference>
<evidence type="ECO:0000256" key="4">
    <source>
        <dbReference type="ARBA" id="ARBA00022723"/>
    </source>
</evidence>
<keyword evidence="19" id="KW-1185">Reference proteome</keyword>
<dbReference type="InterPro" id="IPR003137">
    <property type="entry name" value="PA_domain"/>
</dbReference>
<dbReference type="SUPFAM" id="SSF52025">
    <property type="entry name" value="PA domain"/>
    <property type="match status" value="1"/>
</dbReference>
<evidence type="ECO:0000256" key="14">
    <source>
        <dbReference type="ARBA" id="ARBA00060484"/>
    </source>
</evidence>
<keyword evidence="3 16" id="KW-0812">Transmembrane</keyword>
<dbReference type="PANTHER" id="PTHR47168">
    <property type="entry name" value="RING ZINC FINGER DOMAIN SUPERFAMILY PROTEIN-RELATED"/>
    <property type="match status" value="1"/>
</dbReference>
<keyword evidence="11" id="KW-1015">Disulfide bond</keyword>
<dbReference type="EMBL" id="KB870810">
    <property type="protein sequence ID" value="EOA20464.1"/>
    <property type="molecule type" value="Genomic_DNA"/>
</dbReference>
<evidence type="ECO:0000256" key="2">
    <source>
        <dbReference type="ARBA" id="ARBA00022554"/>
    </source>
</evidence>
<feature type="domain" description="RING-type" evidence="17">
    <location>
        <begin position="291"/>
        <end position="333"/>
    </location>
</feature>
<evidence type="ECO:0000256" key="7">
    <source>
        <dbReference type="ARBA" id="ARBA00022833"/>
    </source>
</evidence>
<dbReference type="Gene3D" id="3.50.30.30">
    <property type="match status" value="1"/>
</dbReference>
<dbReference type="AlphaFoldDB" id="R0GUB0"/>
<proteinExistence type="predicted"/>
<dbReference type="CDD" id="cd02123">
    <property type="entry name" value="PA_C_RZF_like"/>
    <property type="match status" value="1"/>
</dbReference>
<protein>
    <recommendedName>
        <fullName evidence="17">RING-type domain-containing protein</fullName>
    </recommendedName>
</protein>
<dbReference type="STRING" id="81985.R0GUB0"/>
<organism evidence="18 19">
    <name type="scientific">Capsella rubella</name>
    <dbReference type="NCBI Taxonomy" id="81985"/>
    <lineage>
        <taxon>Eukaryota</taxon>
        <taxon>Viridiplantae</taxon>
        <taxon>Streptophyta</taxon>
        <taxon>Embryophyta</taxon>
        <taxon>Tracheophyta</taxon>
        <taxon>Spermatophyta</taxon>
        <taxon>Magnoliopsida</taxon>
        <taxon>eudicotyledons</taxon>
        <taxon>Gunneridae</taxon>
        <taxon>Pentapetalae</taxon>
        <taxon>rosids</taxon>
        <taxon>malvids</taxon>
        <taxon>Brassicales</taxon>
        <taxon>Brassicaceae</taxon>
        <taxon>Camelineae</taxon>
        <taxon>Capsella</taxon>
    </lineage>
</organism>
<keyword evidence="5" id="KW-0732">Signal</keyword>
<keyword evidence="8" id="KW-0653">Protein transport</keyword>
<keyword evidence="6 15" id="KW-0863">Zinc-finger</keyword>
<evidence type="ECO:0000259" key="17">
    <source>
        <dbReference type="PROSITE" id="PS50089"/>
    </source>
</evidence>
<name>R0GUB0_9BRAS</name>
<dbReference type="eggNOG" id="KOG4628">
    <property type="taxonomic scope" value="Eukaryota"/>
</dbReference>
<evidence type="ECO:0000313" key="19">
    <source>
        <dbReference type="Proteomes" id="UP000029121"/>
    </source>
</evidence>
<keyword evidence="9 16" id="KW-1133">Transmembrane helix</keyword>
<dbReference type="InterPro" id="IPR046450">
    <property type="entry name" value="PA_dom_sf"/>
</dbReference>
<feature type="non-terminal residue" evidence="18">
    <location>
        <position position="1"/>
    </location>
</feature>
<evidence type="ECO:0000256" key="9">
    <source>
        <dbReference type="ARBA" id="ARBA00022989"/>
    </source>
</evidence>
<dbReference type="GO" id="GO:0012505">
    <property type="term" value="C:endomembrane system"/>
    <property type="evidence" value="ECO:0007669"/>
    <property type="project" value="UniProtKB-SubCell"/>
</dbReference>
<dbReference type="GO" id="GO:0015031">
    <property type="term" value="P:protein transport"/>
    <property type="evidence" value="ECO:0007669"/>
    <property type="project" value="UniProtKB-KW"/>
</dbReference>
<feature type="transmembrane region" description="Helical" evidence="16">
    <location>
        <begin position="64"/>
        <end position="82"/>
    </location>
</feature>
<dbReference type="SUPFAM" id="SSF57850">
    <property type="entry name" value="RING/U-box"/>
    <property type="match status" value="1"/>
</dbReference>
<dbReference type="Gene3D" id="3.30.40.10">
    <property type="entry name" value="Zinc/RING finger domain, C3HC4 (zinc finger)"/>
    <property type="match status" value="1"/>
</dbReference>
<accession>R0GUB0</accession>
<feature type="transmembrane region" description="Helical" evidence="16">
    <location>
        <begin position="31"/>
        <end position="52"/>
    </location>
</feature>
<keyword evidence="4" id="KW-0479">Metal-binding</keyword>
<dbReference type="InterPro" id="IPR051653">
    <property type="entry name" value="E3_ligase_sorting_rcpt"/>
</dbReference>
<evidence type="ECO:0000256" key="12">
    <source>
        <dbReference type="ARBA" id="ARBA00023180"/>
    </source>
</evidence>